<organism evidence="1 2">
    <name type="scientific">Dallia pectoralis</name>
    <name type="common">Alaska blackfish</name>
    <dbReference type="NCBI Taxonomy" id="75939"/>
    <lineage>
        <taxon>Eukaryota</taxon>
        <taxon>Metazoa</taxon>
        <taxon>Chordata</taxon>
        <taxon>Craniata</taxon>
        <taxon>Vertebrata</taxon>
        <taxon>Euteleostomi</taxon>
        <taxon>Actinopterygii</taxon>
        <taxon>Neopterygii</taxon>
        <taxon>Teleostei</taxon>
        <taxon>Protacanthopterygii</taxon>
        <taxon>Esociformes</taxon>
        <taxon>Umbridae</taxon>
        <taxon>Dallia</taxon>
    </lineage>
</organism>
<accession>A0ACC2G1D7</accession>
<sequence>MSPGVQARFMLHDNYELVRTQNWELVKQPSMPAVDIKGYDARLELYGNDWLGENNHKAIRSCVRLYIEKAFTNWLNVFKDSWVGFYKDEDQDTSAYTDYHYVSKFSKESRSDIQDYDVYVYQSDMRLSPGVQARFILNSNYRELVRTQP</sequence>
<proteinExistence type="predicted"/>
<evidence type="ECO:0000313" key="2">
    <source>
        <dbReference type="Proteomes" id="UP001157502"/>
    </source>
</evidence>
<dbReference type="EMBL" id="CM055746">
    <property type="protein sequence ID" value="KAJ7997538.1"/>
    <property type="molecule type" value="Genomic_DNA"/>
</dbReference>
<dbReference type="Proteomes" id="UP001157502">
    <property type="component" value="Chromosome 19"/>
</dbReference>
<comment type="caution">
    <text evidence="1">The sequence shown here is derived from an EMBL/GenBank/DDBJ whole genome shotgun (WGS) entry which is preliminary data.</text>
</comment>
<evidence type="ECO:0000313" key="1">
    <source>
        <dbReference type="EMBL" id="KAJ7997538.1"/>
    </source>
</evidence>
<protein>
    <submittedName>
        <fullName evidence="1">Uncharacterized protein</fullName>
    </submittedName>
</protein>
<name>A0ACC2G1D7_DALPE</name>
<keyword evidence="2" id="KW-1185">Reference proteome</keyword>
<gene>
    <name evidence="1" type="ORF">DPEC_G00230050</name>
</gene>
<reference evidence="1" key="1">
    <citation type="submission" date="2021-05" db="EMBL/GenBank/DDBJ databases">
        <authorList>
            <person name="Pan Q."/>
            <person name="Jouanno E."/>
            <person name="Zahm M."/>
            <person name="Klopp C."/>
            <person name="Cabau C."/>
            <person name="Louis A."/>
            <person name="Berthelot C."/>
            <person name="Parey E."/>
            <person name="Roest Crollius H."/>
            <person name="Montfort J."/>
            <person name="Robinson-Rechavi M."/>
            <person name="Bouchez O."/>
            <person name="Lampietro C."/>
            <person name="Lopez Roques C."/>
            <person name="Donnadieu C."/>
            <person name="Postlethwait J."/>
            <person name="Bobe J."/>
            <person name="Dillon D."/>
            <person name="Chandos A."/>
            <person name="von Hippel F."/>
            <person name="Guiguen Y."/>
        </authorList>
    </citation>
    <scope>NUCLEOTIDE SEQUENCE</scope>
    <source>
        <strain evidence="1">YG-Jan2019</strain>
    </source>
</reference>